<evidence type="ECO:0000313" key="2">
    <source>
        <dbReference type="EMBL" id="CBT77073.1"/>
    </source>
</evidence>
<feature type="compositionally biased region" description="Polar residues" evidence="1">
    <location>
        <begin position="22"/>
        <end position="40"/>
    </location>
</feature>
<dbReference type="GeneID" id="303186444"/>
<dbReference type="RefSeq" id="WP_013350187.1">
    <property type="nucleotide sequence ID" value="NC_014550.1"/>
</dbReference>
<reference evidence="3" key="2">
    <citation type="submission" date="2010-07" db="EMBL/GenBank/DDBJ databases">
        <title>Complete genome sequence of Arthrobacter arilaitensis (strain DSM 16368 / CIP 108037 / JCM 13566 / Re117).</title>
        <authorList>
            <person name="Genoscope."/>
        </authorList>
    </citation>
    <scope>NUCLEOTIDE SEQUENCE [LARGE SCALE GENOMIC DNA]</scope>
    <source>
        <strain evidence="3">DSM 16368 / CIP 108037 / IAM 15318 / JCM 13566 / Re117</strain>
    </source>
</reference>
<evidence type="ECO:0000313" key="3">
    <source>
        <dbReference type="Proteomes" id="UP000006878"/>
    </source>
</evidence>
<name>A0ABM9Q0F3_GLUAR</name>
<accession>A0ABM9Q0F3</accession>
<sequence>MSMFDKLLRKGKQMAGEYVREQLNQRSSNSNQRGYGNSQRGYQQNPGGYQQPQQQNYGDRGYGNAQASGVSREDQAAIEKYRYMLRTAPPQDMERAHAEAFARLTPQQRELLHRELSEQLPPAERPMTQDPRDLARSATRAEMSRPGFMDKLLGSGGGRRGMGMAAGAAGGLGVGLLGGVAGAFIGTAIAGPLLDGFAGIGEEFGSMADGLGDTVAGAGEQISAAGEGFGDQAGGAFGDFLGGGGGGDFGDFEF</sequence>
<keyword evidence="3" id="KW-1185">Reference proteome</keyword>
<organism evidence="2 3">
    <name type="scientific">Glutamicibacter arilaitensis (strain DSM 16368 / CIP 108037 / IAM 15318 / JCM 13566 / NCIMB 14258 / Re117)</name>
    <name type="common">Arthrobacter arilaitensis</name>
    <dbReference type="NCBI Taxonomy" id="861360"/>
    <lineage>
        <taxon>Bacteria</taxon>
        <taxon>Bacillati</taxon>
        <taxon>Actinomycetota</taxon>
        <taxon>Actinomycetes</taxon>
        <taxon>Micrococcales</taxon>
        <taxon>Micrococcaceae</taxon>
        <taxon>Glutamicibacter</taxon>
    </lineage>
</organism>
<gene>
    <name evidence="2" type="ordered locus">AARI_28770</name>
</gene>
<reference evidence="3" key="1">
    <citation type="journal article" date="2010" name="PLoS ONE">
        <title>The Arthrobacter arilaitensis Re117 genome sequence reveals its genetic adaptation to the surface of cheese.</title>
        <authorList>
            <person name="Monnet C."/>
            <person name="Loux V."/>
            <person name="Gibrat J.F."/>
            <person name="Spinnler E."/>
            <person name="Barbe V."/>
            <person name="Vacherie B."/>
            <person name="Gavory F."/>
            <person name="Gourbeyre E."/>
            <person name="Siguier P."/>
            <person name="Chandler M."/>
            <person name="Elleuch R."/>
            <person name="Irlinger F."/>
            <person name="Vallaeys T."/>
        </authorList>
    </citation>
    <scope>NUCLEOTIDE SEQUENCE</scope>
    <source>
        <strain evidence="3">DSM 16368 / CIP 108037 / IAM 15318 / JCM 13566 / Re117</strain>
    </source>
</reference>
<dbReference type="Proteomes" id="UP000006878">
    <property type="component" value="Chromosome"/>
</dbReference>
<proteinExistence type="predicted"/>
<protein>
    <submittedName>
        <fullName evidence="2">Conserved hypothetical membrane protein</fullName>
    </submittedName>
</protein>
<dbReference type="EMBL" id="FQ311875">
    <property type="protein sequence ID" value="CBT77073.1"/>
    <property type="molecule type" value="Genomic_DNA"/>
</dbReference>
<feature type="region of interest" description="Disordered" evidence="1">
    <location>
        <begin position="15"/>
        <end position="73"/>
    </location>
</feature>
<feature type="compositionally biased region" description="Low complexity" evidence="1">
    <location>
        <begin position="41"/>
        <end position="58"/>
    </location>
</feature>
<evidence type="ECO:0000256" key="1">
    <source>
        <dbReference type="SAM" id="MobiDB-lite"/>
    </source>
</evidence>